<accession>A0A6V8Q4N6</accession>
<dbReference type="PANTHER" id="PTHR34614">
    <property type="match status" value="1"/>
</dbReference>
<dbReference type="GO" id="GO:0004803">
    <property type="term" value="F:transposase activity"/>
    <property type="evidence" value="ECO:0007669"/>
    <property type="project" value="InterPro"/>
</dbReference>
<sequence>MPYRVNQKIGNHIYVYEVESYWDPVKKQPRQRRKYLGKKDPHTGEILSPHKGFTPRAAGDFGHIYLVLQVMERIGLSSVLRKAFPEVDKELLYLSMFQVLEGKPLYLFKPWAEAAYVEEPLALSSQRISRLAEELGRSEGRREMFFQSWVQSQGDLRAILFDITSLSSYSKLIEYLEWGSNRDGEKLPQVNLGMIVGQPSHLPLAYRIYPGSIADVSTLKNIILLLGDWGVREFTFILDRGFYSASNLKEMDKEEIRFVLPLSFSTKISSQLISRHLKDLQSPQYGFYYRGRPMFYVKEETVIADVPVFAHLYHDERRKADEIDHLMRRIVELEALVDKKEFWSKEEVWKHLEQALKGSGKLFDVIGQKPRFRLKRKVKAISRLMNRMGKTIILTNDSNLGREDLLSLYRRKDALEKMFDVIKNELECGRLKVSSREAMEGRLFLTYLSLIIYSALSRIMKEQDLYKSYTLSEVIYELKKLRVITLNSGKSYLTEISQKQRMLFEKFGVPIPVAP</sequence>
<dbReference type="InterPro" id="IPR047654">
    <property type="entry name" value="IS1634_transpos"/>
</dbReference>
<dbReference type="NCBIfam" id="NF033559">
    <property type="entry name" value="transpos_IS1634"/>
    <property type="match status" value="1"/>
</dbReference>
<dbReference type="SUPFAM" id="SSF53098">
    <property type="entry name" value="Ribonuclease H-like"/>
    <property type="match status" value="1"/>
</dbReference>
<reference evidence="2 3" key="1">
    <citation type="journal article" date="2020" name="Front. Microbiol.">
        <title>Single-cell genomics of novel Actinobacteria with the Wood-Ljungdahl pathway discovered in a serpentinizing system.</title>
        <authorList>
            <person name="Merino N."/>
            <person name="Kawai M."/>
            <person name="Boyd E.S."/>
            <person name="Colman D.R."/>
            <person name="McGlynn S.E."/>
            <person name="Nealson K.H."/>
            <person name="Kurokawa K."/>
            <person name="Hongoh Y."/>
        </authorList>
    </citation>
    <scope>NUCLEOTIDE SEQUENCE [LARGE SCALE GENOMIC DNA]</scope>
    <source>
        <strain evidence="2 3">S44</strain>
    </source>
</reference>
<evidence type="ECO:0000313" key="2">
    <source>
        <dbReference type="EMBL" id="GFP37881.1"/>
    </source>
</evidence>
<name>A0A6V8Q4N6_9ACTN</name>
<dbReference type="PANTHER" id="PTHR34614:SF2">
    <property type="entry name" value="TRANSPOSASE IS4-LIKE DOMAIN-CONTAINING PROTEIN"/>
    <property type="match status" value="1"/>
</dbReference>
<dbReference type="GO" id="GO:0003677">
    <property type="term" value="F:DNA binding"/>
    <property type="evidence" value="ECO:0007669"/>
    <property type="project" value="InterPro"/>
</dbReference>
<dbReference type="AlphaFoldDB" id="A0A6V8Q4N6"/>
<dbReference type="InterPro" id="IPR012337">
    <property type="entry name" value="RNaseH-like_sf"/>
</dbReference>
<dbReference type="EMBL" id="BLSC01000203">
    <property type="protein sequence ID" value="GFP37881.1"/>
    <property type="molecule type" value="Genomic_DNA"/>
</dbReference>
<organism evidence="2 3">
    <name type="scientific">Candidatus Hakubella thermalkaliphila</name>
    <dbReference type="NCBI Taxonomy" id="2754717"/>
    <lineage>
        <taxon>Bacteria</taxon>
        <taxon>Bacillati</taxon>
        <taxon>Actinomycetota</taxon>
        <taxon>Actinomycetota incertae sedis</taxon>
        <taxon>Candidatus Hakubellales</taxon>
        <taxon>Candidatus Hakubellaceae</taxon>
        <taxon>Candidatus Hakubella</taxon>
    </lineage>
</organism>
<evidence type="ECO:0000259" key="1">
    <source>
        <dbReference type="Pfam" id="PF01609"/>
    </source>
</evidence>
<dbReference type="Pfam" id="PF01609">
    <property type="entry name" value="DDE_Tnp_1"/>
    <property type="match status" value="1"/>
</dbReference>
<gene>
    <name evidence="2" type="ORF">HKBW3S44_01561</name>
</gene>
<comment type="caution">
    <text evidence="2">The sequence shown here is derived from an EMBL/GenBank/DDBJ whole genome shotgun (WGS) entry which is preliminary data.</text>
</comment>
<evidence type="ECO:0000313" key="3">
    <source>
        <dbReference type="Proteomes" id="UP000561271"/>
    </source>
</evidence>
<dbReference type="GO" id="GO:0006313">
    <property type="term" value="P:DNA transposition"/>
    <property type="evidence" value="ECO:0007669"/>
    <property type="project" value="InterPro"/>
</dbReference>
<dbReference type="InterPro" id="IPR002559">
    <property type="entry name" value="Transposase_11"/>
</dbReference>
<proteinExistence type="predicted"/>
<protein>
    <recommendedName>
        <fullName evidence="1">Transposase IS4-like domain-containing protein</fullName>
    </recommendedName>
</protein>
<feature type="domain" description="Transposase IS4-like" evidence="1">
    <location>
        <begin position="156"/>
        <end position="450"/>
    </location>
</feature>
<dbReference type="Proteomes" id="UP000561271">
    <property type="component" value="Unassembled WGS sequence"/>
</dbReference>
<dbReference type="RefSeq" id="WP_176232010.1">
    <property type="nucleotide sequence ID" value="NZ_BLSC01000203.1"/>
</dbReference>